<evidence type="ECO:0000313" key="4">
    <source>
        <dbReference type="Proteomes" id="UP001528920"/>
    </source>
</evidence>
<organism evidence="3 4">
    <name type="scientific">Paralabilibaculum antarcticum</name>
    <dbReference type="NCBI Taxonomy" id="2912572"/>
    <lineage>
        <taxon>Bacteria</taxon>
        <taxon>Pseudomonadati</taxon>
        <taxon>Bacteroidota</taxon>
        <taxon>Bacteroidia</taxon>
        <taxon>Marinilabiliales</taxon>
        <taxon>Marinifilaceae</taxon>
        <taxon>Paralabilibaculum</taxon>
    </lineage>
</organism>
<dbReference type="RefSeq" id="WP_275110527.1">
    <property type="nucleotide sequence ID" value="NZ_JAKJSC010000003.1"/>
</dbReference>
<evidence type="ECO:0000256" key="2">
    <source>
        <dbReference type="SAM" id="Coils"/>
    </source>
</evidence>
<name>A0ABT5VUV5_9BACT</name>
<gene>
    <name evidence="3" type="ORF">L3049_14445</name>
</gene>
<feature type="coiled-coil region" evidence="2">
    <location>
        <begin position="163"/>
        <end position="193"/>
    </location>
</feature>
<comment type="caution">
    <text evidence="3">The sequence shown here is derived from an EMBL/GenBank/DDBJ whole genome shotgun (WGS) entry which is preliminary data.</text>
</comment>
<keyword evidence="4" id="KW-1185">Reference proteome</keyword>
<dbReference type="InterPro" id="IPR046732">
    <property type="entry name" value="DUF6624"/>
</dbReference>
<feature type="repeat" description="TPR" evidence="1">
    <location>
        <begin position="253"/>
        <end position="286"/>
    </location>
</feature>
<reference evidence="3 4" key="1">
    <citation type="submission" date="2022-01" db="EMBL/GenBank/DDBJ databases">
        <title>Labilibaculum sp. nov, a marine bacterium isolated from Antarctica.</title>
        <authorList>
            <person name="Dai W."/>
        </authorList>
    </citation>
    <scope>NUCLEOTIDE SEQUENCE [LARGE SCALE GENOMIC DNA]</scope>
    <source>
        <strain evidence="3 4">DW002</strain>
    </source>
</reference>
<dbReference type="InterPro" id="IPR019734">
    <property type="entry name" value="TPR_rpt"/>
</dbReference>
<dbReference type="InterPro" id="IPR011990">
    <property type="entry name" value="TPR-like_helical_dom_sf"/>
</dbReference>
<keyword evidence="1" id="KW-0802">TPR repeat</keyword>
<dbReference type="Pfam" id="PF00515">
    <property type="entry name" value="TPR_1"/>
    <property type="match status" value="1"/>
</dbReference>
<evidence type="ECO:0000313" key="3">
    <source>
        <dbReference type="EMBL" id="MDE5419197.1"/>
    </source>
</evidence>
<accession>A0ABT5VUV5</accession>
<dbReference type="Pfam" id="PF20329">
    <property type="entry name" value="DUF6624"/>
    <property type="match status" value="1"/>
</dbReference>
<dbReference type="PROSITE" id="PS50005">
    <property type="entry name" value="TPR"/>
    <property type="match status" value="1"/>
</dbReference>
<dbReference type="PROSITE" id="PS51257">
    <property type="entry name" value="PROKAR_LIPOPROTEIN"/>
    <property type="match status" value="1"/>
</dbReference>
<dbReference type="SMART" id="SM00028">
    <property type="entry name" value="TPR"/>
    <property type="match status" value="3"/>
</dbReference>
<dbReference type="Gene3D" id="1.25.40.10">
    <property type="entry name" value="Tetratricopeptide repeat domain"/>
    <property type="match status" value="1"/>
</dbReference>
<keyword evidence="2" id="KW-0175">Coiled coil</keyword>
<evidence type="ECO:0000256" key="1">
    <source>
        <dbReference type="PROSITE-ProRule" id="PRU00339"/>
    </source>
</evidence>
<dbReference type="SUPFAM" id="SSF48452">
    <property type="entry name" value="TPR-like"/>
    <property type="match status" value="1"/>
</dbReference>
<sequence>MKNFILLATIIGFISCDSMNSKTTNLTQENIADNAELVEMFKNDQADRTNHIDWNIVQKNDSIREARVYELLDSNKVRTSKDYNNAALIFHHGEDSVAYGMAVKLITKAIELDSTINKWFLAVATDRYLLSTNKPQIYGTQYKRLDNKIVVREKMDSTKITDAERIECKVETLAEQREKIKNLNRKKLTELLEEGKTIDEIVQIVKQIEIKNSPYDLRENWMNNFGYQLIRQGKKEEALKIFKLNTELYPNSFNTFDSYGECLLDLGDKEKAVKAYRKSLELNPDNKNAKKVVAENQ</sequence>
<protein>
    <submittedName>
        <fullName evidence="3">Tetratricopeptide repeat protein</fullName>
    </submittedName>
</protein>
<proteinExistence type="predicted"/>
<dbReference type="EMBL" id="JAKJSC010000003">
    <property type="protein sequence ID" value="MDE5419197.1"/>
    <property type="molecule type" value="Genomic_DNA"/>
</dbReference>
<dbReference type="Proteomes" id="UP001528920">
    <property type="component" value="Unassembled WGS sequence"/>
</dbReference>
<dbReference type="PROSITE" id="PS50293">
    <property type="entry name" value="TPR_REGION"/>
    <property type="match status" value="1"/>
</dbReference>